<dbReference type="InterPro" id="IPR013328">
    <property type="entry name" value="6PGD_dom2"/>
</dbReference>
<dbReference type="SUPFAM" id="SSF51735">
    <property type="entry name" value="NAD(P)-binding Rossmann-fold domains"/>
    <property type="match status" value="1"/>
</dbReference>
<dbReference type="GO" id="GO:0016491">
    <property type="term" value="F:oxidoreductase activity"/>
    <property type="evidence" value="ECO:0007669"/>
    <property type="project" value="UniProtKB-KW"/>
</dbReference>
<evidence type="ECO:0000313" key="8">
    <source>
        <dbReference type="Proteomes" id="UP000657574"/>
    </source>
</evidence>
<dbReference type="Pfam" id="PF14833">
    <property type="entry name" value="NAD_binding_11"/>
    <property type="match status" value="1"/>
</dbReference>
<keyword evidence="3" id="KW-0520">NAD</keyword>
<evidence type="ECO:0000256" key="1">
    <source>
        <dbReference type="ARBA" id="ARBA00009080"/>
    </source>
</evidence>
<evidence type="ECO:0000256" key="2">
    <source>
        <dbReference type="ARBA" id="ARBA00023002"/>
    </source>
</evidence>
<dbReference type="InterPro" id="IPR008927">
    <property type="entry name" value="6-PGluconate_DH-like_C_sf"/>
</dbReference>
<dbReference type="Gene3D" id="3.40.50.720">
    <property type="entry name" value="NAD(P)-binding Rossmann-like Domain"/>
    <property type="match status" value="1"/>
</dbReference>
<feature type="active site" evidence="4">
    <location>
        <position position="179"/>
    </location>
</feature>
<dbReference type="GO" id="GO:0050661">
    <property type="term" value="F:NADP binding"/>
    <property type="evidence" value="ECO:0007669"/>
    <property type="project" value="InterPro"/>
</dbReference>
<proteinExistence type="inferred from homology"/>
<keyword evidence="8" id="KW-1185">Reference proteome</keyword>
<name>A0A917L2V3_9ACTN</name>
<dbReference type="InterPro" id="IPR015815">
    <property type="entry name" value="HIBADH-related"/>
</dbReference>
<dbReference type="InterPro" id="IPR006115">
    <property type="entry name" value="6PGDH_NADP-bd"/>
</dbReference>
<dbReference type="Pfam" id="PF03446">
    <property type="entry name" value="NAD_binding_2"/>
    <property type="match status" value="1"/>
</dbReference>
<accession>A0A917L2V3</accession>
<dbReference type="InterPro" id="IPR036291">
    <property type="entry name" value="NAD(P)-bd_dom_sf"/>
</dbReference>
<dbReference type="Proteomes" id="UP000657574">
    <property type="component" value="Unassembled WGS sequence"/>
</dbReference>
<dbReference type="RefSeq" id="WP_189314326.1">
    <property type="nucleotide sequence ID" value="NZ_BMQA01000024.1"/>
</dbReference>
<dbReference type="GO" id="GO:0051287">
    <property type="term" value="F:NAD binding"/>
    <property type="evidence" value="ECO:0007669"/>
    <property type="project" value="InterPro"/>
</dbReference>
<dbReference type="PIRSF" id="PIRSF000103">
    <property type="entry name" value="HIBADH"/>
    <property type="match status" value="1"/>
</dbReference>
<feature type="domain" description="6-phosphogluconate dehydrogenase NADP-binding" evidence="5">
    <location>
        <begin position="12"/>
        <end position="170"/>
    </location>
</feature>
<feature type="domain" description="3-hydroxyisobutyrate dehydrogenase-like NAD-binding" evidence="6">
    <location>
        <begin position="173"/>
        <end position="245"/>
    </location>
</feature>
<dbReference type="Gene3D" id="1.10.1040.10">
    <property type="entry name" value="N-(1-d-carboxylethyl)-l-norvaline Dehydrogenase, domain 2"/>
    <property type="match status" value="1"/>
</dbReference>
<evidence type="ECO:0008006" key="9">
    <source>
        <dbReference type="Google" id="ProtNLM"/>
    </source>
</evidence>
<dbReference type="SUPFAM" id="SSF48179">
    <property type="entry name" value="6-phosphogluconate dehydrogenase C-terminal domain-like"/>
    <property type="match status" value="1"/>
</dbReference>
<reference evidence="7" key="2">
    <citation type="submission" date="2020-09" db="EMBL/GenBank/DDBJ databases">
        <authorList>
            <person name="Sun Q."/>
            <person name="Ohkuma M."/>
        </authorList>
    </citation>
    <scope>NUCLEOTIDE SEQUENCE</scope>
    <source>
        <strain evidence="7">JCM 3086</strain>
    </source>
</reference>
<sequence>MTDLAETPTRRTVGFIGLGDQGAPIAQVLADSPYPLVVWARRPASLDALSGHSCTVAATVAELAAASDVVALCLSRDSDNLHIAVEGGLLENMRPGSILVNHGTGLPSRARHLADLAAPYGITVLDAPVSGGRTVALARELTTIVGGPDDAVGRVTDLFATFSKRIIHAGPAGSGQFGKLFNNALMMMNQQNIAEIVETATQLELPLQPLLEVLRSGSATSFALQAFGPSVTTANAAHLRELELIDMDLFREAVDGLGDQAKRVTDRAVSGAEQLPELTAAIAAHTTPAA</sequence>
<evidence type="ECO:0000259" key="6">
    <source>
        <dbReference type="Pfam" id="PF14833"/>
    </source>
</evidence>
<keyword evidence="2" id="KW-0560">Oxidoreductase</keyword>
<dbReference type="AlphaFoldDB" id="A0A917L2V3"/>
<dbReference type="EMBL" id="BMQA01000024">
    <property type="protein sequence ID" value="GGJ40182.1"/>
    <property type="molecule type" value="Genomic_DNA"/>
</dbReference>
<dbReference type="InterPro" id="IPR029154">
    <property type="entry name" value="HIBADH-like_NADP-bd"/>
</dbReference>
<dbReference type="PANTHER" id="PTHR43060">
    <property type="entry name" value="3-HYDROXYISOBUTYRATE DEHYDROGENASE-LIKE 1, MITOCHONDRIAL-RELATED"/>
    <property type="match status" value="1"/>
</dbReference>
<evidence type="ECO:0000259" key="5">
    <source>
        <dbReference type="Pfam" id="PF03446"/>
    </source>
</evidence>
<dbReference type="PANTHER" id="PTHR43060:SF15">
    <property type="entry name" value="3-HYDROXYISOBUTYRATE DEHYDROGENASE-LIKE 1, MITOCHONDRIAL-RELATED"/>
    <property type="match status" value="1"/>
</dbReference>
<gene>
    <name evidence="7" type="ORF">GCM10010121_059120</name>
</gene>
<comment type="similarity">
    <text evidence="1">Belongs to the HIBADH-related family.</text>
</comment>
<evidence type="ECO:0000256" key="3">
    <source>
        <dbReference type="ARBA" id="ARBA00023027"/>
    </source>
</evidence>
<comment type="caution">
    <text evidence="7">The sequence shown here is derived from an EMBL/GenBank/DDBJ whole genome shotgun (WGS) entry which is preliminary data.</text>
</comment>
<evidence type="ECO:0000313" key="7">
    <source>
        <dbReference type="EMBL" id="GGJ40182.1"/>
    </source>
</evidence>
<reference evidence="7" key="1">
    <citation type="journal article" date="2014" name="Int. J. Syst. Evol. Microbiol.">
        <title>Complete genome sequence of Corynebacterium casei LMG S-19264T (=DSM 44701T), isolated from a smear-ripened cheese.</title>
        <authorList>
            <consortium name="US DOE Joint Genome Institute (JGI-PGF)"/>
            <person name="Walter F."/>
            <person name="Albersmeier A."/>
            <person name="Kalinowski J."/>
            <person name="Ruckert C."/>
        </authorList>
    </citation>
    <scope>NUCLEOTIDE SEQUENCE</scope>
    <source>
        <strain evidence="7">JCM 3086</strain>
    </source>
</reference>
<protein>
    <recommendedName>
        <fullName evidence="9">6-phosphogluconate dehydrogenase</fullName>
    </recommendedName>
</protein>
<evidence type="ECO:0000256" key="4">
    <source>
        <dbReference type="PIRSR" id="PIRSR000103-1"/>
    </source>
</evidence>
<organism evidence="7 8">
    <name type="scientific">Streptomyces brasiliensis</name>
    <dbReference type="NCBI Taxonomy" id="1954"/>
    <lineage>
        <taxon>Bacteria</taxon>
        <taxon>Bacillati</taxon>
        <taxon>Actinomycetota</taxon>
        <taxon>Actinomycetes</taxon>
        <taxon>Kitasatosporales</taxon>
        <taxon>Streptomycetaceae</taxon>
        <taxon>Streptomyces</taxon>
    </lineage>
</organism>